<protein>
    <submittedName>
        <fullName evidence="2">Uncharacterized protein</fullName>
    </submittedName>
</protein>
<dbReference type="Proteomes" id="UP001285441">
    <property type="component" value="Unassembled WGS sequence"/>
</dbReference>
<keyword evidence="3" id="KW-1185">Reference proteome</keyword>
<accession>A0AAE0N7E3</accession>
<evidence type="ECO:0000313" key="2">
    <source>
        <dbReference type="EMBL" id="KAK3372209.1"/>
    </source>
</evidence>
<name>A0AAE0N7E3_9PEZI</name>
<evidence type="ECO:0000256" key="1">
    <source>
        <dbReference type="SAM" id="MobiDB-lite"/>
    </source>
</evidence>
<proteinExistence type="predicted"/>
<reference evidence="2" key="2">
    <citation type="submission" date="2023-06" db="EMBL/GenBank/DDBJ databases">
        <authorList>
            <consortium name="Lawrence Berkeley National Laboratory"/>
            <person name="Haridas S."/>
            <person name="Hensen N."/>
            <person name="Bonometti L."/>
            <person name="Westerberg I."/>
            <person name="Brannstrom I.O."/>
            <person name="Guillou S."/>
            <person name="Cros-Aarteil S."/>
            <person name="Calhoun S."/>
            <person name="Kuo A."/>
            <person name="Mondo S."/>
            <person name="Pangilinan J."/>
            <person name="Riley R."/>
            <person name="LaButti K."/>
            <person name="Andreopoulos B."/>
            <person name="Lipzen A."/>
            <person name="Chen C."/>
            <person name="Yanf M."/>
            <person name="Daum C."/>
            <person name="Ng V."/>
            <person name="Clum A."/>
            <person name="Steindorff A."/>
            <person name="Ohm R."/>
            <person name="Martin F."/>
            <person name="Silar P."/>
            <person name="Natvig D."/>
            <person name="Lalanne C."/>
            <person name="Gautier V."/>
            <person name="Ament-velasquez S.L."/>
            <person name="Kruys A."/>
            <person name="Hutchinson M.I."/>
            <person name="Powell A.J."/>
            <person name="Barry K."/>
            <person name="Miller A.N."/>
            <person name="Grigoriev I.V."/>
            <person name="Debuchy R."/>
            <person name="Gladieux P."/>
            <person name="Thoren M.H."/>
            <person name="Johannesson H."/>
        </authorList>
    </citation>
    <scope>NUCLEOTIDE SEQUENCE</scope>
    <source>
        <strain evidence="2">CBS 232.78</strain>
    </source>
</reference>
<dbReference type="AlphaFoldDB" id="A0AAE0N7E3"/>
<evidence type="ECO:0000313" key="3">
    <source>
        <dbReference type="Proteomes" id="UP001285441"/>
    </source>
</evidence>
<reference evidence="2" key="1">
    <citation type="journal article" date="2023" name="Mol. Phylogenet. Evol.">
        <title>Genome-scale phylogeny and comparative genomics of the fungal order Sordariales.</title>
        <authorList>
            <person name="Hensen N."/>
            <person name="Bonometti L."/>
            <person name="Westerberg I."/>
            <person name="Brannstrom I.O."/>
            <person name="Guillou S."/>
            <person name="Cros-Aarteil S."/>
            <person name="Calhoun S."/>
            <person name="Haridas S."/>
            <person name="Kuo A."/>
            <person name="Mondo S."/>
            <person name="Pangilinan J."/>
            <person name="Riley R."/>
            <person name="LaButti K."/>
            <person name="Andreopoulos B."/>
            <person name="Lipzen A."/>
            <person name="Chen C."/>
            <person name="Yan M."/>
            <person name="Daum C."/>
            <person name="Ng V."/>
            <person name="Clum A."/>
            <person name="Steindorff A."/>
            <person name="Ohm R.A."/>
            <person name="Martin F."/>
            <person name="Silar P."/>
            <person name="Natvig D.O."/>
            <person name="Lalanne C."/>
            <person name="Gautier V."/>
            <person name="Ament-Velasquez S.L."/>
            <person name="Kruys A."/>
            <person name="Hutchinson M.I."/>
            <person name="Powell A.J."/>
            <person name="Barry K."/>
            <person name="Miller A.N."/>
            <person name="Grigoriev I.V."/>
            <person name="Debuchy R."/>
            <person name="Gladieux P."/>
            <person name="Hiltunen Thoren M."/>
            <person name="Johannesson H."/>
        </authorList>
    </citation>
    <scope>NUCLEOTIDE SEQUENCE</scope>
    <source>
        <strain evidence="2">CBS 232.78</strain>
    </source>
</reference>
<dbReference type="EMBL" id="JAULSW010000008">
    <property type="protein sequence ID" value="KAK3372209.1"/>
    <property type="molecule type" value="Genomic_DNA"/>
</dbReference>
<comment type="caution">
    <text evidence="2">The sequence shown here is derived from an EMBL/GenBank/DDBJ whole genome shotgun (WGS) entry which is preliminary data.</text>
</comment>
<feature type="region of interest" description="Disordered" evidence="1">
    <location>
        <begin position="221"/>
        <end position="240"/>
    </location>
</feature>
<sequence length="240" mass="26215">MFPITLDDGIHVVVKEAVSTLSDLKELRKEIHGAIKPLNGIVKEADRLIRSLTLVRDVPDFHTTAVGQQAVSIMRMCALYYGNMAIMAAENRRMNIFEPKVLRKGDHETGVLENMLNRLTDARTVLVNQIIAIRVGLYGSDRDGFRISPDVLIRVNKLAKTALGRNLVIYDQLKDKLPVKAKKGHADDLIKLKDAEADAPDHPSSSRTMTDEWRATVGISGATGIAGAPGSSGIATHDDA</sequence>
<gene>
    <name evidence="2" type="ORF">B0H63DRAFT_484070</name>
</gene>
<organism evidence="2 3">
    <name type="scientific">Podospora didyma</name>
    <dbReference type="NCBI Taxonomy" id="330526"/>
    <lineage>
        <taxon>Eukaryota</taxon>
        <taxon>Fungi</taxon>
        <taxon>Dikarya</taxon>
        <taxon>Ascomycota</taxon>
        <taxon>Pezizomycotina</taxon>
        <taxon>Sordariomycetes</taxon>
        <taxon>Sordariomycetidae</taxon>
        <taxon>Sordariales</taxon>
        <taxon>Podosporaceae</taxon>
        <taxon>Podospora</taxon>
    </lineage>
</organism>